<sequence>MIQPSKHPEQRVGVFVDVSNMYYSAKNLHHSKLDFSKVLHTATASRRLVRAIAYVIRADIEQEQEFFNALGKQGYEVHEKDLQIFYGGAKKGDWDVGISVDAIKLADKLDVVVLVTGDGDFVPLVEYLQHNKGCRVEVVAFNKTTSGKLIEAADDFVDLDSDPQTYLIPNRIRKIEKSTQDPEISSVM</sequence>
<dbReference type="Gene3D" id="3.40.50.1010">
    <property type="entry name" value="5'-nuclease"/>
    <property type="match status" value="1"/>
</dbReference>
<organism evidence="2 3">
    <name type="scientific">candidate division WWE3 bacterium RIFCSPLOWO2_01_FULL_42_11</name>
    <dbReference type="NCBI Taxonomy" id="1802627"/>
    <lineage>
        <taxon>Bacteria</taxon>
        <taxon>Katanobacteria</taxon>
    </lineage>
</organism>
<dbReference type="STRING" id="1802627.A3A70_02455"/>
<gene>
    <name evidence="2" type="ORF">A3A70_02455</name>
</gene>
<comment type="caution">
    <text evidence="2">The sequence shown here is derived from an EMBL/GenBank/DDBJ whole genome shotgun (WGS) entry which is preliminary data.</text>
</comment>
<evidence type="ECO:0000313" key="2">
    <source>
        <dbReference type="EMBL" id="OGC59146.1"/>
    </source>
</evidence>
<accession>A0A1F4VPN4</accession>
<name>A0A1F4VPN4_UNCKA</name>
<dbReference type="InterPro" id="IPR021139">
    <property type="entry name" value="NYN"/>
</dbReference>
<dbReference type="AlphaFoldDB" id="A0A1F4VPN4"/>
<evidence type="ECO:0000313" key="3">
    <source>
        <dbReference type="Proteomes" id="UP000178964"/>
    </source>
</evidence>
<dbReference type="Pfam" id="PF01936">
    <property type="entry name" value="NYN"/>
    <property type="match status" value="1"/>
</dbReference>
<protein>
    <recommendedName>
        <fullName evidence="1">NYN domain-containing protein</fullName>
    </recommendedName>
</protein>
<evidence type="ECO:0000259" key="1">
    <source>
        <dbReference type="Pfam" id="PF01936"/>
    </source>
</evidence>
<dbReference type="CDD" id="cd10911">
    <property type="entry name" value="PIN_LabA"/>
    <property type="match status" value="1"/>
</dbReference>
<dbReference type="InterPro" id="IPR047140">
    <property type="entry name" value="LabA"/>
</dbReference>
<dbReference type="PANTHER" id="PTHR35458:SF8">
    <property type="entry name" value="SLR0650 PROTEIN"/>
    <property type="match status" value="1"/>
</dbReference>
<proteinExistence type="predicted"/>
<reference evidence="2 3" key="1">
    <citation type="journal article" date="2016" name="Nat. Commun.">
        <title>Thousands of microbial genomes shed light on interconnected biogeochemical processes in an aquifer system.</title>
        <authorList>
            <person name="Anantharaman K."/>
            <person name="Brown C.T."/>
            <person name="Hug L.A."/>
            <person name="Sharon I."/>
            <person name="Castelle C.J."/>
            <person name="Probst A.J."/>
            <person name="Thomas B.C."/>
            <person name="Singh A."/>
            <person name="Wilkins M.J."/>
            <person name="Karaoz U."/>
            <person name="Brodie E.L."/>
            <person name="Williams K.H."/>
            <person name="Hubbard S.S."/>
            <person name="Banfield J.F."/>
        </authorList>
    </citation>
    <scope>NUCLEOTIDE SEQUENCE [LARGE SCALE GENOMIC DNA]</scope>
</reference>
<dbReference type="GO" id="GO:0004540">
    <property type="term" value="F:RNA nuclease activity"/>
    <property type="evidence" value="ECO:0007669"/>
    <property type="project" value="InterPro"/>
</dbReference>
<feature type="domain" description="NYN" evidence="1">
    <location>
        <begin position="11"/>
        <end position="160"/>
    </location>
</feature>
<dbReference type="EMBL" id="MEVK01000023">
    <property type="protein sequence ID" value="OGC59146.1"/>
    <property type="molecule type" value="Genomic_DNA"/>
</dbReference>
<dbReference type="PANTHER" id="PTHR35458">
    <property type="entry name" value="SLR0755 PROTEIN"/>
    <property type="match status" value="1"/>
</dbReference>
<dbReference type="Proteomes" id="UP000178964">
    <property type="component" value="Unassembled WGS sequence"/>
</dbReference>